<evidence type="ECO:0000313" key="2">
    <source>
        <dbReference type="Proteomes" id="UP000268217"/>
    </source>
</evidence>
<sequence>MLDIFTFDRVGTPITEEERTKIEQELDALRASLTDTASLQREAAHLTEITGIQWSTEWVVITIEADIWGHEETLRTGVVTVW</sequence>
<keyword evidence="1" id="KW-0378">Hydrolase</keyword>
<dbReference type="Proteomes" id="UP000268217">
    <property type="component" value="Segment"/>
</dbReference>
<name>A0A386KLB6_9CAUD</name>
<dbReference type="GO" id="GO:0016787">
    <property type="term" value="F:hydrolase activity"/>
    <property type="evidence" value="ECO:0007669"/>
    <property type="project" value="UniProtKB-KW"/>
</dbReference>
<organism evidence="1 2">
    <name type="scientific">Escherichia phage vB_vPM_PD06</name>
    <dbReference type="NCBI Taxonomy" id="2315527"/>
    <lineage>
        <taxon>Viruses</taxon>
        <taxon>Duplodnaviria</taxon>
        <taxon>Heunggongvirae</taxon>
        <taxon>Uroviricota</taxon>
        <taxon>Caudoviricetes</taxon>
        <taxon>Stephanstirmvirinae</taxon>
        <taxon>Justusliebigvirus</taxon>
        <taxon>Justusliebigvirus PD06</taxon>
    </lineage>
</organism>
<protein>
    <submittedName>
        <fullName evidence="1">M20/M25/M40 family metallo-hydrolase</fullName>
    </submittedName>
</protein>
<dbReference type="EMBL" id="MH816848">
    <property type="protein sequence ID" value="AYD85151.1"/>
    <property type="molecule type" value="Genomic_DNA"/>
</dbReference>
<accession>A0A386KLB6</accession>
<dbReference type="GeneID" id="62612175"/>
<keyword evidence="2" id="KW-1185">Reference proteome</keyword>
<proteinExistence type="predicted"/>
<reference evidence="2" key="1">
    <citation type="submission" date="2018-08" db="EMBL/GenBank/DDBJ databases">
        <authorList>
            <person name="Liu G."/>
            <person name="Sun H."/>
            <person name="Ren H."/>
            <person name="Pan Q."/>
        </authorList>
    </citation>
    <scope>NUCLEOTIDE SEQUENCE [LARGE SCALE GENOMIC DNA]</scope>
</reference>
<dbReference type="KEGG" id="vg:62612175"/>
<dbReference type="RefSeq" id="YP_009984830.1">
    <property type="nucleotide sequence ID" value="NC_052653.1"/>
</dbReference>
<evidence type="ECO:0000313" key="1">
    <source>
        <dbReference type="EMBL" id="AYD85151.1"/>
    </source>
</evidence>